<dbReference type="Pfam" id="PF04347">
    <property type="entry name" value="FliO"/>
    <property type="match status" value="1"/>
</dbReference>
<dbReference type="GO" id="GO:0044781">
    <property type="term" value="P:bacterial-type flagellum organization"/>
    <property type="evidence" value="ECO:0007669"/>
    <property type="project" value="UniProtKB-UniRule"/>
</dbReference>
<reference evidence="9 10" key="1">
    <citation type="submission" date="2019-08" db="EMBL/GenBank/DDBJ databases">
        <title>Complete genome sequence of Kushneria sp. YCWA18, a halophilic phosphate-solubilizing bacterium isolated from Daqiao saltern in China.</title>
        <authorList>
            <person name="Du G.-X."/>
            <person name="Qu L.-Y."/>
        </authorList>
    </citation>
    <scope>NUCLEOTIDE SEQUENCE [LARGE SCALE GENOMIC DNA]</scope>
    <source>
        <strain evidence="9 10">YCWA18</strain>
    </source>
</reference>
<evidence type="ECO:0000256" key="4">
    <source>
        <dbReference type="ARBA" id="ARBA00023136"/>
    </source>
</evidence>
<evidence type="ECO:0000313" key="9">
    <source>
        <dbReference type="EMBL" id="QEL11205.1"/>
    </source>
</evidence>
<evidence type="ECO:0000256" key="2">
    <source>
        <dbReference type="ARBA" id="ARBA00022692"/>
    </source>
</evidence>
<dbReference type="NCBIfam" id="TIGR03500">
    <property type="entry name" value="FliO_TIGR"/>
    <property type="match status" value="1"/>
</dbReference>
<evidence type="ECO:0000256" key="3">
    <source>
        <dbReference type="ARBA" id="ARBA00022989"/>
    </source>
</evidence>
<proteinExistence type="inferred from homology"/>
<feature type="compositionally biased region" description="Polar residues" evidence="8">
    <location>
        <begin position="28"/>
        <end position="41"/>
    </location>
</feature>
<dbReference type="InterPro" id="IPR052205">
    <property type="entry name" value="FliO/MopB"/>
</dbReference>
<feature type="compositionally biased region" description="Polar residues" evidence="8">
    <location>
        <begin position="9"/>
        <end position="20"/>
    </location>
</feature>
<protein>
    <recommendedName>
        <fullName evidence="7">Flagellar protein</fullName>
    </recommendedName>
</protein>
<dbReference type="InterPro" id="IPR022781">
    <property type="entry name" value="Flagellar_biosynth_FliO"/>
</dbReference>
<dbReference type="AlphaFoldDB" id="A0A5C1A2N7"/>
<feature type="region of interest" description="Disordered" evidence="8">
    <location>
        <begin position="124"/>
        <end position="144"/>
    </location>
</feature>
<accession>A0A5C1A2N7</accession>
<dbReference type="OrthoDB" id="6897726at2"/>
<dbReference type="KEGG" id="kuy:FY550_08685"/>
<evidence type="ECO:0000256" key="8">
    <source>
        <dbReference type="SAM" id="MobiDB-lite"/>
    </source>
</evidence>
<dbReference type="PANTHER" id="PTHR38766:SF1">
    <property type="entry name" value="FLAGELLAR PROTEIN FLIO"/>
    <property type="match status" value="1"/>
</dbReference>
<dbReference type="EMBL" id="CP043420">
    <property type="protein sequence ID" value="QEL11205.1"/>
    <property type="molecule type" value="Genomic_DNA"/>
</dbReference>
<dbReference type="PANTHER" id="PTHR38766">
    <property type="entry name" value="FLAGELLAR PROTEIN FLIO"/>
    <property type="match status" value="1"/>
</dbReference>
<feature type="transmembrane region" description="Helical" evidence="7">
    <location>
        <begin position="54"/>
        <end position="72"/>
    </location>
</feature>
<dbReference type="Proteomes" id="UP000322553">
    <property type="component" value="Chromosome"/>
</dbReference>
<keyword evidence="9" id="KW-0966">Cell projection</keyword>
<keyword evidence="4 7" id="KW-0472">Membrane</keyword>
<evidence type="ECO:0000256" key="7">
    <source>
        <dbReference type="RuleBase" id="RU362064"/>
    </source>
</evidence>
<evidence type="ECO:0000256" key="6">
    <source>
        <dbReference type="ARBA" id="ARBA00037937"/>
    </source>
</evidence>
<dbReference type="GO" id="GO:0009425">
    <property type="term" value="C:bacterial-type flagellum basal body"/>
    <property type="evidence" value="ECO:0007669"/>
    <property type="project" value="UniProtKB-SubCell"/>
</dbReference>
<keyword evidence="3 7" id="KW-1133">Transmembrane helix</keyword>
<keyword evidence="5 7" id="KW-0975">Bacterial flagellum</keyword>
<keyword evidence="9" id="KW-0282">Flagellum</keyword>
<evidence type="ECO:0000313" key="10">
    <source>
        <dbReference type="Proteomes" id="UP000322553"/>
    </source>
</evidence>
<feature type="region of interest" description="Disordered" evidence="8">
    <location>
        <begin position="1"/>
        <end position="41"/>
    </location>
</feature>
<keyword evidence="2 7" id="KW-0812">Transmembrane</keyword>
<keyword evidence="10" id="KW-1185">Reference proteome</keyword>
<sequence length="162" mass="17550">MSTQHDSRALNGTHSESSAFRSADSLHENQPAQGNSGYLQGQDTDMSAAGMGKTAGGLLVVLAIIGLCTWLIRRLGRSRLMGSQRHLKVIASQSVGQRERVVMVEVEDTWLVLGVAPGSVRTLHTLPARPPETPGADSAPPGLSESFKRVLAQRFDRQDRHR</sequence>
<name>A0A5C1A2N7_9GAMM</name>
<keyword evidence="9" id="KW-0969">Cilium</keyword>
<comment type="similarity">
    <text evidence="6 7">Belongs to the FliO/MopB family.</text>
</comment>
<organism evidence="9 10">
    <name type="scientific">Kushneria phosphatilytica</name>
    <dbReference type="NCBI Taxonomy" id="657387"/>
    <lineage>
        <taxon>Bacteria</taxon>
        <taxon>Pseudomonadati</taxon>
        <taxon>Pseudomonadota</taxon>
        <taxon>Gammaproteobacteria</taxon>
        <taxon>Oceanospirillales</taxon>
        <taxon>Halomonadaceae</taxon>
        <taxon>Kushneria</taxon>
    </lineage>
</organism>
<keyword evidence="1 7" id="KW-1003">Cell membrane</keyword>
<evidence type="ECO:0000256" key="5">
    <source>
        <dbReference type="ARBA" id="ARBA00023143"/>
    </source>
</evidence>
<comment type="subcellular location">
    <subcellularLocation>
        <location evidence="7">Cell membrane</location>
    </subcellularLocation>
    <subcellularLocation>
        <location evidence="7">Bacterial flagellum basal body</location>
    </subcellularLocation>
</comment>
<gene>
    <name evidence="9" type="primary">fliO</name>
    <name evidence="9" type="ORF">FY550_08685</name>
</gene>
<evidence type="ECO:0000256" key="1">
    <source>
        <dbReference type="ARBA" id="ARBA00022475"/>
    </source>
</evidence>
<dbReference type="GO" id="GO:0005886">
    <property type="term" value="C:plasma membrane"/>
    <property type="evidence" value="ECO:0007669"/>
    <property type="project" value="UniProtKB-SubCell"/>
</dbReference>